<dbReference type="NCBIfam" id="NF041910">
    <property type="entry name" value="HVO_0416"/>
    <property type="match status" value="1"/>
</dbReference>
<dbReference type="Proteomes" id="UP000075321">
    <property type="component" value="Unassembled WGS sequence"/>
</dbReference>
<evidence type="ECO:0000313" key="2">
    <source>
        <dbReference type="Proteomes" id="UP000075321"/>
    </source>
</evidence>
<keyword evidence="2" id="KW-1185">Reference proteome</keyword>
<dbReference type="AlphaFoldDB" id="A0A151AJJ7"/>
<protein>
    <recommendedName>
        <fullName evidence="3">Small CPxCG-related zinc finger protein</fullName>
    </recommendedName>
</protein>
<gene>
    <name evidence="1" type="ORF">HAPAU_02550</name>
</gene>
<reference evidence="1 2" key="1">
    <citation type="submission" date="2016-02" db="EMBL/GenBank/DDBJ databases">
        <title>Genome sequence of Halalkalicoccus paucihalophilus DSM 24557.</title>
        <authorList>
            <person name="Poehlein A."/>
            <person name="Daniel R."/>
        </authorList>
    </citation>
    <scope>NUCLEOTIDE SEQUENCE [LARGE SCALE GENOMIC DNA]</scope>
    <source>
        <strain evidence="1 2">DSM 24557</strain>
    </source>
</reference>
<proteinExistence type="predicted"/>
<comment type="caution">
    <text evidence="1">The sequence shown here is derived from an EMBL/GenBank/DDBJ whole genome shotgun (WGS) entry which is preliminary data.</text>
</comment>
<organism evidence="1 2">
    <name type="scientific">Halalkalicoccus paucihalophilus</name>
    <dbReference type="NCBI Taxonomy" id="1008153"/>
    <lineage>
        <taxon>Archaea</taxon>
        <taxon>Methanobacteriati</taxon>
        <taxon>Methanobacteriota</taxon>
        <taxon>Stenosarchaea group</taxon>
        <taxon>Halobacteria</taxon>
        <taxon>Halobacteriales</taxon>
        <taxon>Halococcaceae</taxon>
        <taxon>Halalkalicoccus</taxon>
    </lineage>
</organism>
<name>A0A151AJJ7_9EURY</name>
<dbReference type="EMBL" id="LTAZ01000001">
    <property type="protein sequence ID" value="KYH27587.1"/>
    <property type="molecule type" value="Genomic_DNA"/>
</dbReference>
<sequence>MLSWYSVPCMATAPNGDDMFDQFLSERGHETEPVGWDTDYNKKQCPDCGGLHDQAASDCTVCGWAPR</sequence>
<dbReference type="PATRIC" id="fig|1008153.3.peg.258"/>
<accession>A0A151AJJ7</accession>
<evidence type="ECO:0000313" key="1">
    <source>
        <dbReference type="EMBL" id="KYH27587.1"/>
    </source>
</evidence>
<dbReference type="InterPro" id="IPR049695">
    <property type="entry name" value="HVO_0416-like"/>
</dbReference>
<evidence type="ECO:0008006" key="3">
    <source>
        <dbReference type="Google" id="ProtNLM"/>
    </source>
</evidence>